<dbReference type="Proteomes" id="UP000234239">
    <property type="component" value="Unassembled WGS sequence"/>
</dbReference>
<gene>
    <name evidence="11" type="ORF">AWM72_07610</name>
    <name evidence="12" type="ORF">CYJ28_02140</name>
</gene>
<reference evidence="13" key="2">
    <citation type="submission" date="2016-01" db="EMBL/GenBank/DDBJ databases">
        <title>Six Aerococcus type strain genome sequencing and assembly using PacBio and Illumina Hiseq.</title>
        <authorList>
            <person name="Carkaci D."/>
            <person name="Dargis R."/>
            <person name="Nielsen X.C."/>
            <person name="Skovgaard O."/>
            <person name="Fuursted K."/>
            <person name="Christensen J.J."/>
        </authorList>
    </citation>
    <scope>NUCLEOTIDE SEQUENCE [LARGE SCALE GENOMIC DNA]</scope>
    <source>
        <strain evidence="13">CCUG43001</strain>
    </source>
</reference>
<evidence type="ECO:0000256" key="9">
    <source>
        <dbReference type="ARBA" id="ARBA00022842"/>
    </source>
</evidence>
<dbReference type="EMBL" id="CP014160">
    <property type="protein sequence ID" value="AMB94628.1"/>
    <property type="molecule type" value="Genomic_DNA"/>
</dbReference>
<evidence type="ECO:0000256" key="4">
    <source>
        <dbReference type="ARBA" id="ARBA00022490"/>
    </source>
</evidence>
<dbReference type="RefSeq" id="WP_067975747.1">
    <property type="nucleotide sequence ID" value="NZ_CAJHKM010000002.1"/>
</dbReference>
<dbReference type="GeneID" id="92903931"/>
<dbReference type="GO" id="GO:0005737">
    <property type="term" value="C:cytoplasm"/>
    <property type="evidence" value="ECO:0007669"/>
    <property type="project" value="UniProtKB-SubCell"/>
</dbReference>
<comment type="similarity">
    <text evidence="2">Belongs to the TsaE family.</text>
</comment>
<evidence type="ECO:0000313" key="12">
    <source>
        <dbReference type="EMBL" id="PKZ23374.1"/>
    </source>
</evidence>
<evidence type="ECO:0000313" key="13">
    <source>
        <dbReference type="Proteomes" id="UP000069912"/>
    </source>
</evidence>
<dbReference type="GO" id="GO:0005524">
    <property type="term" value="F:ATP binding"/>
    <property type="evidence" value="ECO:0007669"/>
    <property type="project" value="UniProtKB-KW"/>
</dbReference>
<keyword evidence="7" id="KW-0547">Nucleotide-binding</keyword>
<dbReference type="Gene3D" id="3.40.50.300">
    <property type="entry name" value="P-loop containing nucleotide triphosphate hydrolases"/>
    <property type="match status" value="1"/>
</dbReference>
<evidence type="ECO:0000313" key="14">
    <source>
        <dbReference type="Proteomes" id="UP000234239"/>
    </source>
</evidence>
<dbReference type="InterPro" id="IPR003442">
    <property type="entry name" value="T6A_TsaE"/>
</dbReference>
<keyword evidence="13" id="KW-1185">Reference proteome</keyword>
<evidence type="ECO:0000256" key="6">
    <source>
        <dbReference type="ARBA" id="ARBA00022723"/>
    </source>
</evidence>
<reference evidence="11 13" key="1">
    <citation type="journal article" date="2016" name="Genome Announc.">
        <title>Complete Genome Sequences of Aerococcus christensenii CCUG 28831T, Aerococcus sanguinicola CCUG 43001T, Aerococcus urinae CCUG 36881T, Aerococcus urinaeequi CCUG 28094T, Aerococcus urinaehominis CCUG 42038 BT, and Aerococcus viridans CCUG 4311T.</title>
        <authorList>
            <person name="Carkaci D."/>
            <person name="Dargis R."/>
            <person name="Nielsen X.C."/>
            <person name="Skovgaard O."/>
            <person name="Fuursted K."/>
            <person name="Christensen J.J."/>
        </authorList>
    </citation>
    <scope>NUCLEOTIDE SEQUENCE [LARGE SCALE GENOMIC DNA]</scope>
    <source>
        <strain evidence="11 13">CCUG43001</strain>
    </source>
</reference>
<dbReference type="PANTHER" id="PTHR33540:SF2">
    <property type="entry name" value="TRNA THREONYLCARBAMOYLADENOSINE BIOSYNTHESIS PROTEIN TSAE"/>
    <property type="match status" value="1"/>
</dbReference>
<evidence type="ECO:0000256" key="2">
    <source>
        <dbReference type="ARBA" id="ARBA00007599"/>
    </source>
</evidence>
<evidence type="ECO:0000256" key="7">
    <source>
        <dbReference type="ARBA" id="ARBA00022741"/>
    </source>
</evidence>
<comment type="subcellular location">
    <subcellularLocation>
        <location evidence="1">Cytoplasm</location>
    </subcellularLocation>
</comment>
<keyword evidence="4" id="KW-0963">Cytoplasm</keyword>
<evidence type="ECO:0000256" key="3">
    <source>
        <dbReference type="ARBA" id="ARBA00019010"/>
    </source>
</evidence>
<dbReference type="GO" id="GO:0016740">
    <property type="term" value="F:transferase activity"/>
    <property type="evidence" value="ECO:0007669"/>
    <property type="project" value="UniProtKB-KW"/>
</dbReference>
<dbReference type="Proteomes" id="UP000069912">
    <property type="component" value="Chromosome"/>
</dbReference>
<keyword evidence="8" id="KW-0067">ATP-binding</keyword>
<proteinExistence type="inferred from homology"/>
<dbReference type="AlphaFoldDB" id="A0A120I9E1"/>
<dbReference type="GO" id="GO:0002949">
    <property type="term" value="P:tRNA threonylcarbamoyladenosine modification"/>
    <property type="evidence" value="ECO:0007669"/>
    <property type="project" value="InterPro"/>
</dbReference>
<keyword evidence="6" id="KW-0479">Metal-binding</keyword>
<dbReference type="InterPro" id="IPR027417">
    <property type="entry name" value="P-loop_NTPase"/>
</dbReference>
<evidence type="ECO:0000256" key="10">
    <source>
        <dbReference type="ARBA" id="ARBA00032441"/>
    </source>
</evidence>
<dbReference type="Pfam" id="PF02367">
    <property type="entry name" value="TsaE"/>
    <property type="match status" value="1"/>
</dbReference>
<sequence>MSATLNWQGEADTQSFAHYLASYVKAGDIICLAGDLGAGKTTFTRYLAEGLGISGNIKSPTFTIIREYQSGRLPLYHMDAYRLEETGAEGMGLEEYLEGDGLTVIEWPQFIEEDLSTNYLWLSISKGQEDDRQVHFEGFGPRGKQLARIIEEEYC</sequence>
<evidence type="ECO:0000256" key="1">
    <source>
        <dbReference type="ARBA" id="ARBA00004496"/>
    </source>
</evidence>
<keyword evidence="12" id="KW-0808">Transferase</keyword>
<dbReference type="EMBL" id="PKGY01000001">
    <property type="protein sequence ID" value="PKZ23374.1"/>
    <property type="molecule type" value="Genomic_DNA"/>
</dbReference>
<keyword evidence="5" id="KW-0819">tRNA processing</keyword>
<dbReference type="KEGG" id="asan:AWM72_07610"/>
<dbReference type="OrthoDB" id="9815896at2"/>
<reference evidence="12 14" key="3">
    <citation type="submission" date="2017-12" db="EMBL/GenBank/DDBJ databases">
        <title>Phylogenetic diversity of female urinary microbiome.</title>
        <authorList>
            <person name="Thomas-White K."/>
            <person name="Wolfe A.J."/>
        </authorList>
    </citation>
    <scope>NUCLEOTIDE SEQUENCE [LARGE SCALE GENOMIC DNA]</scope>
    <source>
        <strain evidence="12 14">UMB0139</strain>
    </source>
</reference>
<evidence type="ECO:0000313" key="11">
    <source>
        <dbReference type="EMBL" id="AMB94628.1"/>
    </source>
</evidence>
<dbReference type="PANTHER" id="PTHR33540">
    <property type="entry name" value="TRNA THREONYLCARBAMOYLADENOSINE BIOSYNTHESIS PROTEIN TSAE"/>
    <property type="match status" value="1"/>
</dbReference>
<keyword evidence="9" id="KW-0460">Magnesium</keyword>
<evidence type="ECO:0000256" key="5">
    <source>
        <dbReference type="ARBA" id="ARBA00022694"/>
    </source>
</evidence>
<organism evidence="11 13">
    <name type="scientific">Aerococcus sanguinicola</name>
    <dbReference type="NCBI Taxonomy" id="119206"/>
    <lineage>
        <taxon>Bacteria</taxon>
        <taxon>Bacillati</taxon>
        <taxon>Bacillota</taxon>
        <taxon>Bacilli</taxon>
        <taxon>Lactobacillales</taxon>
        <taxon>Aerococcaceae</taxon>
        <taxon>Aerococcus</taxon>
    </lineage>
</organism>
<dbReference type="SUPFAM" id="SSF52540">
    <property type="entry name" value="P-loop containing nucleoside triphosphate hydrolases"/>
    <property type="match status" value="1"/>
</dbReference>
<evidence type="ECO:0000256" key="8">
    <source>
        <dbReference type="ARBA" id="ARBA00022840"/>
    </source>
</evidence>
<accession>A0A120I9E1</accession>
<name>A0A120I9E1_9LACT</name>
<dbReference type="NCBIfam" id="TIGR00150">
    <property type="entry name" value="T6A_YjeE"/>
    <property type="match status" value="1"/>
</dbReference>
<dbReference type="GO" id="GO:0046872">
    <property type="term" value="F:metal ion binding"/>
    <property type="evidence" value="ECO:0007669"/>
    <property type="project" value="UniProtKB-KW"/>
</dbReference>
<protein>
    <recommendedName>
        <fullName evidence="3">tRNA threonylcarbamoyladenosine biosynthesis protein TsaE</fullName>
    </recommendedName>
    <alternativeName>
        <fullName evidence="10">t(6)A37 threonylcarbamoyladenosine biosynthesis protein TsaE</fullName>
    </alternativeName>
</protein>